<dbReference type="AlphaFoldDB" id="A0A5B6W115"/>
<evidence type="ECO:0000313" key="2">
    <source>
        <dbReference type="Proteomes" id="UP000325315"/>
    </source>
</evidence>
<evidence type="ECO:0000313" key="1">
    <source>
        <dbReference type="EMBL" id="KAA3474904.1"/>
    </source>
</evidence>
<dbReference type="EMBL" id="SMMG02000005">
    <property type="protein sequence ID" value="KAA3474904.1"/>
    <property type="molecule type" value="Genomic_DNA"/>
</dbReference>
<name>A0A5B6W115_9ROSI</name>
<comment type="caution">
    <text evidence="1">The sequence shown here is derived from an EMBL/GenBank/DDBJ whole genome shotgun (WGS) entry which is preliminary data.</text>
</comment>
<accession>A0A5B6W115</accession>
<dbReference type="OrthoDB" id="6500128at2759"/>
<proteinExistence type="predicted"/>
<gene>
    <name evidence="1" type="ORF">EPI10_025151</name>
</gene>
<reference evidence="2" key="1">
    <citation type="journal article" date="2019" name="Plant Biotechnol. J.">
        <title>Genome sequencing of the Australian wild diploid species Gossypium australe highlights disease resistance and delayed gland morphogenesis.</title>
        <authorList>
            <person name="Cai Y."/>
            <person name="Cai X."/>
            <person name="Wang Q."/>
            <person name="Wang P."/>
            <person name="Zhang Y."/>
            <person name="Cai C."/>
            <person name="Xu Y."/>
            <person name="Wang K."/>
            <person name="Zhou Z."/>
            <person name="Wang C."/>
            <person name="Geng S."/>
            <person name="Li B."/>
            <person name="Dong Q."/>
            <person name="Hou Y."/>
            <person name="Wang H."/>
            <person name="Ai P."/>
            <person name="Liu Z."/>
            <person name="Yi F."/>
            <person name="Sun M."/>
            <person name="An G."/>
            <person name="Cheng J."/>
            <person name="Zhang Y."/>
            <person name="Shi Q."/>
            <person name="Xie Y."/>
            <person name="Shi X."/>
            <person name="Chang Y."/>
            <person name="Huang F."/>
            <person name="Chen Y."/>
            <person name="Hong S."/>
            <person name="Mi L."/>
            <person name="Sun Q."/>
            <person name="Zhang L."/>
            <person name="Zhou B."/>
            <person name="Peng R."/>
            <person name="Zhang X."/>
            <person name="Liu F."/>
        </authorList>
    </citation>
    <scope>NUCLEOTIDE SEQUENCE [LARGE SCALE GENOMIC DNA]</scope>
    <source>
        <strain evidence="2">cv. PA1801</strain>
    </source>
</reference>
<dbReference type="Proteomes" id="UP000325315">
    <property type="component" value="Unassembled WGS sequence"/>
</dbReference>
<keyword evidence="2" id="KW-1185">Reference proteome</keyword>
<sequence length="103" mass="11504">MKSTSHGTTSTTVKTLKQMHTAKFHNLLMFPCKGGLGVSGIPIMVLIINLLKECVLPLSVYIYIIKEEESFLKKASYHPLVDQRIKNVMVRCPSSLDLISLLT</sequence>
<protein>
    <submittedName>
        <fullName evidence="1">ABC transporter C family member 5-like</fullName>
    </submittedName>
</protein>
<organism evidence="1 2">
    <name type="scientific">Gossypium australe</name>
    <dbReference type="NCBI Taxonomy" id="47621"/>
    <lineage>
        <taxon>Eukaryota</taxon>
        <taxon>Viridiplantae</taxon>
        <taxon>Streptophyta</taxon>
        <taxon>Embryophyta</taxon>
        <taxon>Tracheophyta</taxon>
        <taxon>Spermatophyta</taxon>
        <taxon>Magnoliopsida</taxon>
        <taxon>eudicotyledons</taxon>
        <taxon>Gunneridae</taxon>
        <taxon>Pentapetalae</taxon>
        <taxon>rosids</taxon>
        <taxon>malvids</taxon>
        <taxon>Malvales</taxon>
        <taxon>Malvaceae</taxon>
        <taxon>Malvoideae</taxon>
        <taxon>Gossypium</taxon>
    </lineage>
</organism>